<sequence length="539" mass="59445">MARNPRKRTRASKQTASSWTSQIALDTTSQDVEIDTKHEVSQPGEKVHAGSDTEPDAVKMENEYASNNTSEPPAAAAVKLESSETVIASDSSTRMSWSVASFPVFGDTELPRAAAFTSKTPLQEISDASLNVQALSPHVKPEDVLATPGVKGECYDIFQFLHEEYQPEAGALNLDQHLWGYRSDLSASVRLLMSSDSARRLSKFCISLEGDVEISGPTTFPICLISVDSNGVYGGVHPREALRKNLLADHKYRFQPVFAIPREEFMFPGEEFLRSSKIAEDLEYTTIILNPYEHGALESVISISGSLNHISRIIRFFCVRSRTSVLQLLIGNLTHNERTDRAAVCCSIRPGVEIGKWSLPGSNESVVSIPITIGSSGDGNRWSIEPRLDAIAKLCYLNNNPPVEDFNSQYEPVMPIVEYGGLWTKPVFCYDYPDAMATESEGDGEEEQPITGSEIGSEFFTPDSVLERSVYQTDIVLPRFNQKTQLIHGEVKRLSEKLGITTRTSNVNSGLITGTRVDLAGDRDKVQKLVDTVRDIAQS</sequence>
<gene>
    <name evidence="2" type="ORF">YALI1_E34156g</name>
</gene>
<dbReference type="KEGG" id="yli:2911867"/>
<evidence type="ECO:0000313" key="2">
    <source>
        <dbReference type="EMBL" id="AOW06104.1"/>
    </source>
</evidence>
<feature type="compositionally biased region" description="Basic residues" evidence="1">
    <location>
        <begin position="1"/>
        <end position="11"/>
    </location>
</feature>
<evidence type="ECO:0000256" key="1">
    <source>
        <dbReference type="SAM" id="MobiDB-lite"/>
    </source>
</evidence>
<organism evidence="2 3">
    <name type="scientific">Yarrowia lipolytica</name>
    <name type="common">Candida lipolytica</name>
    <dbReference type="NCBI Taxonomy" id="4952"/>
    <lineage>
        <taxon>Eukaryota</taxon>
        <taxon>Fungi</taxon>
        <taxon>Dikarya</taxon>
        <taxon>Ascomycota</taxon>
        <taxon>Saccharomycotina</taxon>
        <taxon>Dipodascomycetes</taxon>
        <taxon>Dipodascales</taxon>
        <taxon>Dipodascales incertae sedis</taxon>
        <taxon>Yarrowia</taxon>
    </lineage>
</organism>
<dbReference type="GeneID" id="2911867"/>
<evidence type="ECO:0000313" key="3">
    <source>
        <dbReference type="Proteomes" id="UP000182444"/>
    </source>
</evidence>
<reference evidence="2 3" key="1">
    <citation type="journal article" date="2016" name="PLoS ONE">
        <title>Sequence Assembly of Yarrowia lipolytica Strain W29/CLIB89 Shows Transposable Element Diversity.</title>
        <authorList>
            <person name="Magnan C."/>
            <person name="Yu J."/>
            <person name="Chang I."/>
            <person name="Jahn E."/>
            <person name="Kanomata Y."/>
            <person name="Wu J."/>
            <person name="Zeller M."/>
            <person name="Oakes M."/>
            <person name="Baldi P."/>
            <person name="Sandmeyer S."/>
        </authorList>
    </citation>
    <scope>NUCLEOTIDE SEQUENCE [LARGE SCALE GENOMIC DNA]</scope>
    <source>
        <strain evidence="3">CLIB89(W29)</strain>
    </source>
</reference>
<feature type="region of interest" description="Disordered" evidence="1">
    <location>
        <begin position="1"/>
        <end position="56"/>
    </location>
</feature>
<dbReference type="VEuPathDB" id="FungiDB:YALI0_E28831g"/>
<feature type="compositionally biased region" description="Basic and acidic residues" evidence="1">
    <location>
        <begin position="34"/>
        <end position="56"/>
    </location>
</feature>
<dbReference type="AlphaFoldDB" id="A0A1D8NKC8"/>
<accession>A0A1D8NKC8</accession>
<feature type="compositionally biased region" description="Polar residues" evidence="1">
    <location>
        <begin position="12"/>
        <end position="31"/>
    </location>
</feature>
<dbReference type="VEuPathDB" id="FungiDB:YALI1_E34156g"/>
<dbReference type="RefSeq" id="XP_504524.3">
    <property type="nucleotide sequence ID" value="XM_504524.3"/>
</dbReference>
<dbReference type="Proteomes" id="UP000182444">
    <property type="component" value="Chromosome 1E"/>
</dbReference>
<proteinExistence type="predicted"/>
<name>A0A1D8NKC8_YARLL</name>
<dbReference type="EMBL" id="CP017557">
    <property type="protein sequence ID" value="AOW06104.1"/>
    <property type="molecule type" value="Genomic_DNA"/>
</dbReference>
<protein>
    <submittedName>
        <fullName evidence="2">Uncharacterized protein</fullName>
    </submittedName>
</protein>